<accession>A0A399TBY8</accession>
<gene>
    <name evidence="2" type="ORF">DZG00_04585</name>
</gene>
<reference evidence="2 3" key="1">
    <citation type="submission" date="2018-08" db="EMBL/GenBank/DDBJ databases">
        <title>Genome Sequence of Clavibacter michiganensis Subspecies type strains, and the Atypical Peach-Colored Strains Isolated from Tomato.</title>
        <authorList>
            <person name="Osdaghi E."/>
            <person name="Portier P."/>
            <person name="Briand M."/>
            <person name="Jacques M.-A."/>
        </authorList>
    </citation>
    <scope>NUCLEOTIDE SEQUENCE [LARGE SCALE GENOMIC DNA]</scope>
    <source>
        <strain evidence="2 3">CFBP 8615</strain>
    </source>
</reference>
<proteinExistence type="predicted"/>
<dbReference type="AlphaFoldDB" id="A0A399TBY8"/>
<evidence type="ECO:0000313" key="2">
    <source>
        <dbReference type="EMBL" id="RIJ52514.1"/>
    </source>
</evidence>
<name>A0A399TBY8_9MICO</name>
<dbReference type="Proteomes" id="UP000266484">
    <property type="component" value="Unassembled WGS sequence"/>
</dbReference>
<dbReference type="RefSeq" id="WP_119381365.1">
    <property type="nucleotide sequence ID" value="NZ_QWGT01000040.1"/>
</dbReference>
<feature type="transmembrane region" description="Helical" evidence="1">
    <location>
        <begin position="16"/>
        <end position="34"/>
    </location>
</feature>
<keyword evidence="1" id="KW-1133">Transmembrane helix</keyword>
<evidence type="ECO:0000256" key="1">
    <source>
        <dbReference type="SAM" id="Phobius"/>
    </source>
</evidence>
<organism evidence="2 3">
    <name type="scientific">Clavibacter lycopersici</name>
    <dbReference type="NCBI Taxonomy" id="2301718"/>
    <lineage>
        <taxon>Bacteria</taxon>
        <taxon>Bacillati</taxon>
        <taxon>Actinomycetota</taxon>
        <taxon>Actinomycetes</taxon>
        <taxon>Micrococcales</taxon>
        <taxon>Microbacteriaceae</taxon>
        <taxon>Clavibacter</taxon>
    </lineage>
</organism>
<protein>
    <submittedName>
        <fullName evidence="2">Uncharacterized protein</fullName>
    </submittedName>
</protein>
<comment type="caution">
    <text evidence="2">The sequence shown here is derived from an EMBL/GenBank/DDBJ whole genome shotgun (WGS) entry which is preliminary data.</text>
</comment>
<sequence>MNAHTLAPWWEVIKDILIPVAAILIPTLIAVKLARDERLAAAAARAEDRRLADAEAADRTKREGGLAAMEAMQDLLTAASTTDARRHSEIFVHGRTLASIITLHLAAEHNAVWSWMLSDLRAVGAGVADLALAEPGLSSPEVGPRNSAFQVAVMQWLQGSIGDDWFEDREPIWLEVQRPSPEAVTDSSTTGA</sequence>
<dbReference type="OrthoDB" id="10006717at2"/>
<keyword evidence="1" id="KW-0812">Transmembrane</keyword>
<dbReference type="EMBL" id="QWGT01000040">
    <property type="protein sequence ID" value="RIJ52514.1"/>
    <property type="molecule type" value="Genomic_DNA"/>
</dbReference>
<evidence type="ECO:0000313" key="3">
    <source>
        <dbReference type="Proteomes" id="UP000266484"/>
    </source>
</evidence>
<keyword evidence="1" id="KW-0472">Membrane</keyword>
<keyword evidence="3" id="KW-1185">Reference proteome</keyword>